<organism evidence="2 3">
    <name type="scientific">Aaosphaeria arxii CBS 175.79</name>
    <dbReference type="NCBI Taxonomy" id="1450172"/>
    <lineage>
        <taxon>Eukaryota</taxon>
        <taxon>Fungi</taxon>
        <taxon>Dikarya</taxon>
        <taxon>Ascomycota</taxon>
        <taxon>Pezizomycotina</taxon>
        <taxon>Dothideomycetes</taxon>
        <taxon>Pleosporomycetidae</taxon>
        <taxon>Pleosporales</taxon>
        <taxon>Pleosporales incertae sedis</taxon>
        <taxon>Aaosphaeria</taxon>
    </lineage>
</organism>
<dbReference type="Gene3D" id="3.50.50.60">
    <property type="entry name" value="FAD/NAD(P)-binding domain"/>
    <property type="match status" value="1"/>
</dbReference>
<gene>
    <name evidence="2" type="ORF">BU24DRAFT_428988</name>
</gene>
<dbReference type="SUPFAM" id="SSF51905">
    <property type="entry name" value="FAD/NAD(P)-binding domain"/>
    <property type="match status" value="1"/>
</dbReference>
<dbReference type="AlphaFoldDB" id="A0A6A5X7W3"/>
<dbReference type="OrthoDB" id="429143at2759"/>
<dbReference type="InterPro" id="IPR006076">
    <property type="entry name" value="FAD-dep_OxRdtase"/>
</dbReference>
<sequence>MAPQFKAPRPVAHPTKSYWLSQTSPDLSNYCSHDALPDHVDTIVIGSGITGALIAHEILQRMQGKSPSIMMVEARELASGATGRNGGHIKPDCYKNHRSMEERYGADIGRHITSFEPQNMKETVQFIKDNGLEADIDLVETRSADVYMSESGWNNAVKSHSDFARAGGDVSDITLHEAAEAREKFRINGIYGAVSYPACSLWPHKLATKVIERCIAAGLQVFTNTRVNSIVRDSNKPNKWRIHTTRGAFTCDSIYHATNAHAASLLPTFHRSIVPVKGHVAAIEPPSPFLSQPLINTYGIQWGEDFDYLIQRSTDGFPLIYGGRDLAHKNGLPGVIGDWDDSKMTPEIITALRQFPFQYFQGWNHMTNFRYVWSGIMGFTADTFPFVGELPGLKQQYIAAGFNGHGMARVFLSARAVVQLAFGESVDPRVPPVYYSIASRLSTVFPEWETLLDEASALRQNNARLPSVL</sequence>
<dbReference type="PANTHER" id="PTHR13847">
    <property type="entry name" value="SARCOSINE DEHYDROGENASE-RELATED"/>
    <property type="match status" value="1"/>
</dbReference>
<dbReference type="EMBL" id="ML978080">
    <property type="protein sequence ID" value="KAF2009033.1"/>
    <property type="molecule type" value="Genomic_DNA"/>
</dbReference>
<keyword evidence="3" id="KW-1185">Reference proteome</keyword>
<evidence type="ECO:0000313" key="2">
    <source>
        <dbReference type="EMBL" id="KAF2009033.1"/>
    </source>
</evidence>
<protein>
    <submittedName>
        <fullName evidence="2">FAD dependent oxidoreductase</fullName>
    </submittedName>
</protein>
<accession>A0A6A5X7W3</accession>
<dbReference type="InterPro" id="IPR036188">
    <property type="entry name" value="FAD/NAD-bd_sf"/>
</dbReference>
<evidence type="ECO:0000313" key="3">
    <source>
        <dbReference type="Proteomes" id="UP000799778"/>
    </source>
</evidence>
<reference evidence="2" key="1">
    <citation type="journal article" date="2020" name="Stud. Mycol.">
        <title>101 Dothideomycetes genomes: a test case for predicting lifestyles and emergence of pathogens.</title>
        <authorList>
            <person name="Haridas S."/>
            <person name="Albert R."/>
            <person name="Binder M."/>
            <person name="Bloem J."/>
            <person name="Labutti K."/>
            <person name="Salamov A."/>
            <person name="Andreopoulos B."/>
            <person name="Baker S."/>
            <person name="Barry K."/>
            <person name="Bills G."/>
            <person name="Bluhm B."/>
            <person name="Cannon C."/>
            <person name="Castanera R."/>
            <person name="Culley D."/>
            <person name="Daum C."/>
            <person name="Ezra D."/>
            <person name="Gonzalez J."/>
            <person name="Henrissat B."/>
            <person name="Kuo A."/>
            <person name="Liang C."/>
            <person name="Lipzen A."/>
            <person name="Lutzoni F."/>
            <person name="Magnuson J."/>
            <person name="Mondo S."/>
            <person name="Nolan M."/>
            <person name="Ohm R."/>
            <person name="Pangilinan J."/>
            <person name="Park H.-J."/>
            <person name="Ramirez L."/>
            <person name="Alfaro M."/>
            <person name="Sun H."/>
            <person name="Tritt A."/>
            <person name="Yoshinaga Y."/>
            <person name="Zwiers L.-H."/>
            <person name="Turgeon B."/>
            <person name="Goodwin S."/>
            <person name="Spatafora J."/>
            <person name="Crous P."/>
            <person name="Grigoriev I."/>
        </authorList>
    </citation>
    <scope>NUCLEOTIDE SEQUENCE</scope>
    <source>
        <strain evidence="2">CBS 175.79</strain>
    </source>
</reference>
<dbReference type="GeneID" id="54287010"/>
<dbReference type="GO" id="GO:0005737">
    <property type="term" value="C:cytoplasm"/>
    <property type="evidence" value="ECO:0007669"/>
    <property type="project" value="TreeGrafter"/>
</dbReference>
<proteinExistence type="predicted"/>
<evidence type="ECO:0000259" key="1">
    <source>
        <dbReference type="Pfam" id="PF01266"/>
    </source>
</evidence>
<dbReference type="Pfam" id="PF01266">
    <property type="entry name" value="DAO"/>
    <property type="match status" value="1"/>
</dbReference>
<dbReference type="Proteomes" id="UP000799778">
    <property type="component" value="Unassembled WGS sequence"/>
</dbReference>
<dbReference type="RefSeq" id="XP_033377372.1">
    <property type="nucleotide sequence ID" value="XM_033529613.1"/>
</dbReference>
<feature type="domain" description="FAD dependent oxidoreductase" evidence="1">
    <location>
        <begin position="41"/>
        <end position="420"/>
    </location>
</feature>
<dbReference type="PANTHER" id="PTHR13847:SF260">
    <property type="entry name" value="FAD DEPENDENT OXIDOREDUCTASE DOMAIN-CONTAINING PROTEIN"/>
    <property type="match status" value="1"/>
</dbReference>
<dbReference type="Gene3D" id="3.30.9.10">
    <property type="entry name" value="D-Amino Acid Oxidase, subunit A, domain 2"/>
    <property type="match status" value="1"/>
</dbReference>
<name>A0A6A5X7W3_9PLEO</name>